<dbReference type="EMBL" id="CP088155">
    <property type="protein sequence ID" value="WYM97096.1"/>
    <property type="molecule type" value="Genomic_DNA"/>
</dbReference>
<dbReference type="Proteomes" id="UP001622612">
    <property type="component" value="Chromosome"/>
</dbReference>
<evidence type="ECO:0000313" key="2">
    <source>
        <dbReference type="Proteomes" id="UP001622612"/>
    </source>
</evidence>
<name>A0ABZ2TRD4_9BACT</name>
<proteinExistence type="predicted"/>
<protein>
    <submittedName>
        <fullName evidence="1">Uncharacterized protein</fullName>
    </submittedName>
</protein>
<reference evidence="1" key="1">
    <citation type="submission" date="2021-11" db="EMBL/GenBank/DDBJ databases">
        <title>The first genome sequence of unculturable Mycoplasma faucium obtained by de novo assembly of metagenomic reads.</title>
        <authorList>
            <person name="Sabat A.J."/>
            <person name="Bathoorn E."/>
            <person name="Akkerboom V."/>
            <person name="Friedrich A.W."/>
        </authorList>
    </citation>
    <scope>NUCLEOTIDE SEQUENCE [LARGE SCALE GENOMIC DNA]</scope>
    <source>
        <strain evidence="1">UMCG-MFM1</strain>
    </source>
</reference>
<organism evidence="1 2">
    <name type="scientific">Metamycoplasma faucium</name>
    <dbReference type="NCBI Taxonomy" id="56142"/>
    <lineage>
        <taxon>Bacteria</taxon>
        <taxon>Bacillati</taxon>
        <taxon>Mycoplasmatota</taxon>
        <taxon>Mycoplasmoidales</taxon>
        <taxon>Metamycoplasmataceae</taxon>
        <taxon>Metamycoplasma</taxon>
    </lineage>
</organism>
<dbReference type="RefSeq" id="WP_405311343.1">
    <property type="nucleotide sequence ID" value="NZ_CP088155.1"/>
</dbReference>
<dbReference type="NCBIfam" id="NF045960">
    <property type="entry name" value="MHO_1580_fam"/>
    <property type="match status" value="1"/>
</dbReference>
<accession>A0ABZ2TRD4</accession>
<gene>
    <name evidence="1" type="ORF">LQ356_02705</name>
</gene>
<keyword evidence="2" id="KW-1185">Reference proteome</keyword>
<evidence type="ECO:0000313" key="1">
    <source>
        <dbReference type="EMBL" id="WYM97096.1"/>
    </source>
</evidence>
<sequence length="384" mass="45707">MNKLPKTPDRPPIRYNIKTEYITEELNNTFESYVYRGRPTSGSWNNPSWNGILKTNNQAIENNPIYIKIIRNLVDNSATIIFRVSKKSLIENFKILVNNKEVDISNRKEIGNDYYEYQIFKYNDGAKIDFTRINDLVAYTARLGRWKMMPFGIHLKNMNIQRKTFQKGDASTPNRIEYKYIHEINYKITKSNLSGQSFEEDKYSSISYLKIDGYIYSKIKQNEGNNLLAKLYYSNIMPKENKKLPMNEKLLKGFYLEKYKYDLSGVENDMKNKYDQKIVKNYDFWEVTYSDNQSYSYNKTTRSFIEDENGKINGYILPLNFSGYFSRRFIFKNLFDNTSTILHSSDKYSQPFFDKYNGLIKLRFDKKQVDWNTLEKNTSIWTYK</sequence>